<gene>
    <name evidence="1" type="ORF">EFW17_19375</name>
</gene>
<dbReference type="Gene3D" id="2.40.10.120">
    <property type="match status" value="1"/>
</dbReference>
<protein>
    <recommendedName>
        <fullName evidence="3">Acetamidase</fullName>
    </recommendedName>
</protein>
<evidence type="ECO:0000313" key="2">
    <source>
        <dbReference type="Proteomes" id="UP000269198"/>
    </source>
</evidence>
<dbReference type="PANTHER" id="PTHR31891">
    <property type="entry name" value="FORMAMIDASE C869.04-RELATED"/>
    <property type="match status" value="1"/>
</dbReference>
<dbReference type="EMBL" id="RJMB01000023">
    <property type="protein sequence ID" value="RNL82469.1"/>
    <property type="molecule type" value="Genomic_DNA"/>
</dbReference>
<dbReference type="GO" id="GO:0016811">
    <property type="term" value="F:hydrolase activity, acting on carbon-nitrogen (but not peptide) bonds, in linear amides"/>
    <property type="evidence" value="ECO:0007669"/>
    <property type="project" value="InterPro"/>
</dbReference>
<dbReference type="OrthoDB" id="9785236at2"/>
<dbReference type="Pfam" id="PF03069">
    <property type="entry name" value="FmdA_AmdA"/>
    <property type="match status" value="1"/>
</dbReference>
<keyword evidence="2" id="KW-1185">Reference proteome</keyword>
<proteinExistence type="predicted"/>
<dbReference type="Gene3D" id="2.60.120.580">
    <property type="entry name" value="Acetamidase/Formamidase-like domains"/>
    <property type="match status" value="1"/>
</dbReference>
<dbReference type="Gene3D" id="3.10.28.20">
    <property type="entry name" value="Acetamidase/Formamidase-like domains"/>
    <property type="match status" value="1"/>
</dbReference>
<name>A0A3N0E3X5_9ACTN</name>
<dbReference type="SUPFAM" id="SSF141130">
    <property type="entry name" value="Acetamidase/Formamidase-like"/>
    <property type="match status" value="1"/>
</dbReference>
<comment type="caution">
    <text evidence="1">The sequence shown here is derived from an EMBL/GenBank/DDBJ whole genome shotgun (WGS) entry which is preliminary data.</text>
</comment>
<dbReference type="Proteomes" id="UP000269198">
    <property type="component" value="Unassembled WGS sequence"/>
</dbReference>
<organism evidence="1 2">
    <name type="scientific">Halostreptopolyspora alba</name>
    <dbReference type="NCBI Taxonomy" id="2487137"/>
    <lineage>
        <taxon>Bacteria</taxon>
        <taxon>Bacillati</taxon>
        <taxon>Actinomycetota</taxon>
        <taxon>Actinomycetes</taxon>
        <taxon>Streptosporangiales</taxon>
        <taxon>Nocardiopsidaceae</taxon>
        <taxon>Halostreptopolyspora</taxon>
    </lineage>
</organism>
<reference evidence="1 2" key="1">
    <citation type="submission" date="2018-11" db="EMBL/GenBank/DDBJ databases">
        <title>The genome draft of YIM 96095.</title>
        <authorList>
            <person name="Tang S.-K."/>
            <person name="Chunyu W.-X."/>
            <person name="Feng Y.-Z."/>
        </authorList>
    </citation>
    <scope>NUCLEOTIDE SEQUENCE [LARGE SCALE GENOMIC DNA]</scope>
    <source>
        <strain evidence="1 2">YIM 96095</strain>
    </source>
</reference>
<accession>A0A3N0E3X5</accession>
<dbReference type="AlphaFoldDB" id="A0A3N0E3X5"/>
<evidence type="ECO:0000313" key="1">
    <source>
        <dbReference type="EMBL" id="RNL82469.1"/>
    </source>
</evidence>
<dbReference type="PANTHER" id="PTHR31891:SF1">
    <property type="entry name" value="FORMAMIDASE C869.04-RELATED"/>
    <property type="match status" value="1"/>
</dbReference>
<evidence type="ECO:0008006" key="3">
    <source>
        <dbReference type="Google" id="ProtNLM"/>
    </source>
</evidence>
<sequence length="308" mass="32620">MRVVTAERAVTEFSPRFEAVAAVGLGESFAVHTADCYDGQLSDERAVRPDVDMARFNRASGPVAVTGTRPGEWVRVVIERIEVAGRGVLALTPGLGVLGDTVEHPSTRVLRVSDGRAWLTPEVGIPLRPMVGILGVATARETVPSSTPGEHGGNLDTRVLTAGTALAVRVNQPGLGLCVGDLHAAMGDGELGGTGVEIAGEVRVRVERLGDHTGNRPLVLAPEGVHVLASRTTLDDAVRDGFREAVALMARWHDLEWPDAYRLTSVVSDLRVSQVVNPRTTARIAIPAQWCPDSLLATCGRSSHSCLG</sequence>
<dbReference type="InterPro" id="IPR004304">
    <property type="entry name" value="FmdA_AmdA"/>
</dbReference>